<protein>
    <submittedName>
        <fullName evidence="2">Dinoflagellate viral nucleoprotein 5 (DNVP5)</fullName>
    </submittedName>
</protein>
<reference evidence="2 3" key="1">
    <citation type="submission" date="2024-02" db="EMBL/GenBank/DDBJ databases">
        <authorList>
            <person name="Chen Y."/>
            <person name="Shah S."/>
            <person name="Dougan E. K."/>
            <person name="Thang M."/>
            <person name="Chan C."/>
        </authorList>
    </citation>
    <scope>NUCLEOTIDE SEQUENCE [LARGE SCALE GENOMIC DNA]</scope>
</reference>
<evidence type="ECO:0000256" key="1">
    <source>
        <dbReference type="SAM" id="MobiDB-lite"/>
    </source>
</evidence>
<dbReference type="Pfam" id="PF19060">
    <property type="entry name" value="DVNP"/>
    <property type="match status" value="1"/>
</dbReference>
<evidence type="ECO:0000313" key="3">
    <source>
        <dbReference type="Proteomes" id="UP001642464"/>
    </source>
</evidence>
<keyword evidence="2" id="KW-0543">Viral nucleoprotein</keyword>
<name>A0ABP0SAP2_9DINO</name>
<feature type="region of interest" description="Disordered" evidence="1">
    <location>
        <begin position="38"/>
        <end position="70"/>
    </location>
</feature>
<accession>A0ABP0SAP2</accession>
<feature type="compositionally biased region" description="Basic and acidic residues" evidence="1">
    <location>
        <begin position="51"/>
        <end position="67"/>
    </location>
</feature>
<keyword evidence="3" id="KW-1185">Reference proteome</keyword>
<keyword evidence="2" id="KW-0946">Virion</keyword>
<comment type="caution">
    <text evidence="2">The sequence shown here is derived from an EMBL/GenBank/DDBJ whole genome shotgun (WGS) entry which is preliminary data.</text>
</comment>
<organism evidence="2 3">
    <name type="scientific">Durusdinium trenchii</name>
    <dbReference type="NCBI Taxonomy" id="1381693"/>
    <lineage>
        <taxon>Eukaryota</taxon>
        <taxon>Sar</taxon>
        <taxon>Alveolata</taxon>
        <taxon>Dinophyceae</taxon>
        <taxon>Suessiales</taxon>
        <taxon>Symbiodiniaceae</taxon>
        <taxon>Durusdinium</taxon>
    </lineage>
</organism>
<gene>
    <name evidence="2" type="ORF">SCF082_LOCUS50855</name>
</gene>
<evidence type="ECO:0000313" key="2">
    <source>
        <dbReference type="EMBL" id="CAK9109435.1"/>
    </source>
</evidence>
<dbReference type="InterPro" id="IPR043928">
    <property type="entry name" value="DNVP"/>
</dbReference>
<dbReference type="EMBL" id="CAXAMM010043295">
    <property type="protein sequence ID" value="CAK9109435.1"/>
    <property type="molecule type" value="Genomic_DNA"/>
</dbReference>
<proteinExistence type="predicted"/>
<dbReference type="Proteomes" id="UP001642464">
    <property type="component" value="Unassembled WGS sequence"/>
</dbReference>
<sequence>MALPMKKSVMKSSAMKSMKKAAMKAAMKVMKKKAVSKIARGKRAKASVFKGNKEKTASGHAKTDLMKNKRGKVVSKLQNAAGKKAYKNISAWNTALMQARKELGIKGFCAVNGKTAQGKALYAKAKAIFAA</sequence>